<keyword evidence="3" id="KW-0812">Transmembrane</keyword>
<dbReference type="Gene3D" id="2.130.10.30">
    <property type="entry name" value="Regulator of chromosome condensation 1/beta-lactamase-inhibitor protein II"/>
    <property type="match status" value="1"/>
</dbReference>
<dbReference type="PhylomeDB" id="A0A0G4F9Q0"/>
<dbReference type="Pfam" id="PF13540">
    <property type="entry name" value="RCC1_2"/>
    <property type="match status" value="1"/>
</dbReference>
<protein>
    <submittedName>
        <fullName evidence="4">Uncharacterized protein</fullName>
    </submittedName>
</protein>
<name>A0A0G4F9Q0_9ALVE</name>
<dbReference type="InterPro" id="IPR009091">
    <property type="entry name" value="RCC1/BLIP-II"/>
</dbReference>
<keyword evidence="1" id="KW-0677">Repeat</keyword>
<feature type="compositionally biased region" description="Acidic residues" evidence="2">
    <location>
        <begin position="718"/>
        <end position="727"/>
    </location>
</feature>
<proteinExistence type="predicted"/>
<dbReference type="PANTHER" id="PTHR22870:SF408">
    <property type="entry name" value="OS09G0560450 PROTEIN"/>
    <property type="match status" value="1"/>
</dbReference>
<dbReference type="SUPFAM" id="SSF50985">
    <property type="entry name" value="RCC1/BLIP-II"/>
    <property type="match status" value="1"/>
</dbReference>
<keyword evidence="3" id="KW-0472">Membrane</keyword>
<feature type="transmembrane region" description="Helical" evidence="3">
    <location>
        <begin position="918"/>
        <end position="938"/>
    </location>
</feature>
<feature type="region of interest" description="Disordered" evidence="2">
    <location>
        <begin position="710"/>
        <end position="731"/>
    </location>
</feature>
<keyword evidence="3" id="KW-1133">Transmembrane helix</keyword>
<evidence type="ECO:0000256" key="3">
    <source>
        <dbReference type="SAM" id="Phobius"/>
    </source>
</evidence>
<reference evidence="4" key="1">
    <citation type="submission" date="2014-11" db="EMBL/GenBank/DDBJ databases">
        <authorList>
            <person name="Otto D Thomas"/>
            <person name="Naeem Raeece"/>
        </authorList>
    </citation>
    <scope>NUCLEOTIDE SEQUENCE</scope>
</reference>
<dbReference type="VEuPathDB" id="CryptoDB:Cvel_15755"/>
<gene>
    <name evidence="4" type="ORF">Cvel_15755</name>
</gene>
<organism evidence="4">
    <name type="scientific">Chromera velia CCMP2878</name>
    <dbReference type="NCBI Taxonomy" id="1169474"/>
    <lineage>
        <taxon>Eukaryota</taxon>
        <taxon>Sar</taxon>
        <taxon>Alveolata</taxon>
        <taxon>Colpodellida</taxon>
        <taxon>Chromeraceae</taxon>
        <taxon>Chromera</taxon>
    </lineage>
</organism>
<evidence type="ECO:0000256" key="1">
    <source>
        <dbReference type="ARBA" id="ARBA00022737"/>
    </source>
</evidence>
<dbReference type="AlphaFoldDB" id="A0A0G4F9Q0"/>
<accession>A0A0G4F9Q0</accession>
<evidence type="ECO:0000256" key="2">
    <source>
        <dbReference type="SAM" id="MobiDB-lite"/>
    </source>
</evidence>
<dbReference type="EMBL" id="CDMZ01000199">
    <property type="protein sequence ID" value="CEM08991.1"/>
    <property type="molecule type" value="Genomic_DNA"/>
</dbReference>
<feature type="region of interest" description="Disordered" evidence="2">
    <location>
        <begin position="1"/>
        <end position="21"/>
    </location>
</feature>
<dbReference type="InterPro" id="IPR051210">
    <property type="entry name" value="Ub_ligase/GEF_domain"/>
</dbReference>
<dbReference type="PANTHER" id="PTHR22870">
    <property type="entry name" value="REGULATOR OF CHROMOSOME CONDENSATION"/>
    <property type="match status" value="1"/>
</dbReference>
<evidence type="ECO:0000313" key="4">
    <source>
        <dbReference type="EMBL" id="CEM08991.1"/>
    </source>
</evidence>
<sequence length="989" mass="108669">MPTGPPDEVDGETSGEGSTDSVHLNVELDTGWPSPISAAALGESHSLVVAGGRVMSFGHGIGLGFEFSRWSRYIPTEIPGLTDVRDVCAGKDFSLALLNNGSLLTWGKIVGEYVYLPKEVDTPEGAQWNGTVTGIACGEEFSTAWTDTGALYSWSVGKKTVCLPKSTTPTSRPIQVEALRDVKVVGAVGYRDQLLILPEDPGMFFLCGIHAELGEGDEKESAVISRKDSSAPKVLLPSIRGFENHKVVGAALGECELTGKSDGDRIKELPLRDTRGHFIFLILEKDGEKRRLFVLGADGKEVLTWDGESLYDFAFSDKGGVSLDVLEVGVQKNRALILLSDNSVRAFKVRVENSRGFFLGTHLVVEKPVPVEALHNSALRLAKTISVGTNWIVITKEGPMGPFLPGGDKGHGTAQYGIGEGFKALRLLAFGPLEPPVLAKGVSRLGRSSEVSFFIVLLAPLSRGLGRWCRLPEEFNNDREDLEGLGQFPKELVEKKPKQKKGFSLVLEEAQRIIGPKRPYWPRQWVEVGDVLRYACMNEPVVDQSGSLRSDERGLLYPPQALRQKGSMCTQTESGGEAEMVPALDEIECRGCEMPPEWNGAGVKLASLPFSVKDKGKPSASDDDWKPYEPPIGIGWQIRFDCPNGVLSSENATCTRLGDRAVFSPNETRVSCDGCRTPSWIVGIPANSSDLLPMTVEVRKKNVSKRSLVGTKKAAASEEGEEVEAEEGAGVQEAEDEWRKYEAWEAMGVGDRLRFRCDSGALLQKRRVLSALDQEADEQFSTSGVECQWVDPEKRRQPSFLKLWEFSSLYCRGCSVPRQWLRGQQLWGTRYIVEASSIGRAGGEERESFQPNMTAPVAINDTLFFTCPKGGVLHIDGKPKVRGGATCVDPFGSREFDVGVSDVKCVRSTGATLGEVCLWTFFALLLAVAVCFFVWYSWKEKWRRRKIARQLNLQRLLVPPEGADVSEMVTERPCNLAKQETRARRRSPL</sequence>